<dbReference type="EC" id="2.3.1.-" evidence="2"/>
<feature type="domain" description="N-acetyltransferase" evidence="1">
    <location>
        <begin position="2"/>
        <end position="166"/>
    </location>
</feature>
<name>A0ABW1W7F4_9GAMM</name>
<keyword evidence="2" id="KW-0012">Acyltransferase</keyword>
<dbReference type="Pfam" id="PF00583">
    <property type="entry name" value="Acetyltransf_1"/>
    <property type="match status" value="1"/>
</dbReference>
<evidence type="ECO:0000259" key="1">
    <source>
        <dbReference type="PROSITE" id="PS51186"/>
    </source>
</evidence>
<gene>
    <name evidence="2" type="ORF">ACFP58_11060</name>
</gene>
<dbReference type="PANTHER" id="PTHR43617:SF2">
    <property type="entry name" value="UPF0039 PROTEIN SLL0451"/>
    <property type="match status" value="1"/>
</dbReference>
<dbReference type="EMBL" id="JBHSTZ010000033">
    <property type="protein sequence ID" value="MFC6381989.1"/>
    <property type="molecule type" value="Genomic_DNA"/>
</dbReference>
<accession>A0ABW1W7F4</accession>
<dbReference type="PANTHER" id="PTHR43617">
    <property type="entry name" value="L-AMINO ACID N-ACETYLTRANSFERASE"/>
    <property type="match status" value="1"/>
</dbReference>
<dbReference type="SUPFAM" id="SSF55729">
    <property type="entry name" value="Acyl-CoA N-acyltransferases (Nat)"/>
    <property type="match status" value="1"/>
</dbReference>
<dbReference type="RefSeq" id="WP_201564190.1">
    <property type="nucleotide sequence ID" value="NZ_CAJGZK010000021.1"/>
</dbReference>
<proteinExistence type="predicted"/>
<comment type="caution">
    <text evidence="2">The sequence shown here is derived from an EMBL/GenBank/DDBJ whole genome shotgun (WGS) entry which is preliminary data.</text>
</comment>
<dbReference type="Proteomes" id="UP001596264">
    <property type="component" value="Unassembled WGS sequence"/>
</dbReference>
<dbReference type="InterPro" id="IPR016181">
    <property type="entry name" value="Acyl_CoA_acyltransferase"/>
</dbReference>
<dbReference type="PROSITE" id="PS51186">
    <property type="entry name" value="GNAT"/>
    <property type="match status" value="1"/>
</dbReference>
<dbReference type="GO" id="GO:0016746">
    <property type="term" value="F:acyltransferase activity"/>
    <property type="evidence" value="ECO:0007669"/>
    <property type="project" value="UniProtKB-KW"/>
</dbReference>
<evidence type="ECO:0000313" key="3">
    <source>
        <dbReference type="Proteomes" id="UP001596264"/>
    </source>
</evidence>
<organism evidence="2 3">
    <name type="scientific">Psychrobacter glacincola</name>
    <dbReference type="NCBI Taxonomy" id="56810"/>
    <lineage>
        <taxon>Bacteria</taxon>
        <taxon>Pseudomonadati</taxon>
        <taxon>Pseudomonadota</taxon>
        <taxon>Gammaproteobacteria</taxon>
        <taxon>Moraxellales</taxon>
        <taxon>Moraxellaceae</taxon>
        <taxon>Psychrobacter</taxon>
    </lineage>
</organism>
<dbReference type="CDD" id="cd04301">
    <property type="entry name" value="NAT_SF"/>
    <property type="match status" value="1"/>
</dbReference>
<protein>
    <submittedName>
        <fullName evidence="2">GNAT family N-acetyltransferase</fullName>
        <ecNumber evidence="2">2.3.1.-</ecNumber>
    </submittedName>
</protein>
<sequence>MFCVRKAHSKDFADIAHIHCKSWHDAYLNLLPKSYINNKNNLIEKTKMWQEVITHPDVIIWIAYDANHKSLGFIGYFTKNNTYEITTLYVLSEYHGRGIGTELMNISLQAILASQTTAHFYLWVLENNVSAIHFYKKFGFVCNGEKSEEDYKDTQIVDIKMIKKNEDLPYSRL</sequence>
<dbReference type="InterPro" id="IPR000182">
    <property type="entry name" value="GNAT_dom"/>
</dbReference>
<keyword evidence="3" id="KW-1185">Reference proteome</keyword>
<reference evidence="3" key="1">
    <citation type="journal article" date="2019" name="Int. J. Syst. Evol. Microbiol.">
        <title>The Global Catalogue of Microorganisms (GCM) 10K type strain sequencing project: providing services to taxonomists for standard genome sequencing and annotation.</title>
        <authorList>
            <consortium name="The Broad Institute Genomics Platform"/>
            <consortium name="The Broad Institute Genome Sequencing Center for Infectious Disease"/>
            <person name="Wu L."/>
            <person name="Ma J."/>
        </authorList>
    </citation>
    <scope>NUCLEOTIDE SEQUENCE [LARGE SCALE GENOMIC DNA]</scope>
    <source>
        <strain evidence="3">CCM 2050</strain>
    </source>
</reference>
<dbReference type="Gene3D" id="3.40.630.30">
    <property type="match status" value="1"/>
</dbReference>
<dbReference type="InterPro" id="IPR050276">
    <property type="entry name" value="MshD_Acetyltransferase"/>
</dbReference>
<evidence type="ECO:0000313" key="2">
    <source>
        <dbReference type="EMBL" id="MFC6381989.1"/>
    </source>
</evidence>
<keyword evidence="2" id="KW-0808">Transferase</keyword>